<comment type="similarity">
    <text evidence="2">Belongs to the ABC transporter superfamily. ABCB family. Multidrug resistance exporter (TC 3.A.1.201) subfamily.</text>
</comment>
<dbReference type="OrthoDB" id="6500128at2759"/>
<feature type="transmembrane region" description="Helical" evidence="8">
    <location>
        <begin position="862"/>
        <end position="883"/>
    </location>
</feature>
<feature type="domain" description="ABC transporter" evidence="9">
    <location>
        <begin position="401"/>
        <end position="646"/>
    </location>
</feature>
<dbReference type="PROSITE" id="PS50893">
    <property type="entry name" value="ABC_TRANSPORTER_2"/>
    <property type="match status" value="2"/>
</dbReference>
<dbReference type="Gene3D" id="3.40.50.300">
    <property type="entry name" value="P-loop containing nucleotide triphosphate hydrolases"/>
    <property type="match status" value="2"/>
</dbReference>
<protein>
    <submittedName>
        <fullName evidence="11">Uncharacterized protein</fullName>
    </submittedName>
</protein>
<feature type="transmembrane region" description="Helical" evidence="8">
    <location>
        <begin position="126"/>
        <end position="147"/>
    </location>
</feature>
<dbReference type="PROSITE" id="PS00211">
    <property type="entry name" value="ABC_TRANSPORTER_1"/>
    <property type="match status" value="2"/>
</dbReference>
<evidence type="ECO:0000313" key="12">
    <source>
        <dbReference type="Proteomes" id="UP000664132"/>
    </source>
</evidence>
<comment type="caution">
    <text evidence="11">The sequence shown here is derived from an EMBL/GenBank/DDBJ whole genome shotgun (WGS) entry which is preliminary data.</text>
</comment>
<evidence type="ECO:0000259" key="9">
    <source>
        <dbReference type="PROSITE" id="PS50893"/>
    </source>
</evidence>
<dbReference type="GO" id="GO:0015421">
    <property type="term" value="F:ABC-type oligopeptide transporter activity"/>
    <property type="evidence" value="ECO:0007669"/>
    <property type="project" value="TreeGrafter"/>
</dbReference>
<dbReference type="InterPro" id="IPR027417">
    <property type="entry name" value="P-loop_NTPase"/>
</dbReference>
<evidence type="ECO:0000256" key="5">
    <source>
        <dbReference type="ARBA" id="ARBA00022840"/>
    </source>
</evidence>
<dbReference type="GO" id="GO:0090374">
    <property type="term" value="P:oligopeptide export from mitochondrion"/>
    <property type="evidence" value="ECO:0007669"/>
    <property type="project" value="TreeGrafter"/>
</dbReference>
<feature type="transmembrane region" description="Helical" evidence="8">
    <location>
        <begin position="344"/>
        <end position="370"/>
    </location>
</feature>
<dbReference type="InterPro" id="IPR039421">
    <property type="entry name" value="Type_1_exporter"/>
</dbReference>
<dbReference type="PROSITE" id="PS50929">
    <property type="entry name" value="ABC_TM1F"/>
    <property type="match status" value="2"/>
</dbReference>
<dbReference type="FunFam" id="3.40.50.300:FF:000913">
    <property type="entry name" value="ABC multidrug transporter SitT"/>
    <property type="match status" value="1"/>
</dbReference>
<dbReference type="FunFam" id="3.40.50.300:FF:000251">
    <property type="entry name" value="ABC transporter B family member 19"/>
    <property type="match status" value="1"/>
</dbReference>
<feature type="transmembrane region" description="Helical" evidence="8">
    <location>
        <begin position="300"/>
        <end position="324"/>
    </location>
</feature>
<dbReference type="GO" id="GO:0016887">
    <property type="term" value="F:ATP hydrolysis activity"/>
    <property type="evidence" value="ECO:0007669"/>
    <property type="project" value="InterPro"/>
</dbReference>
<dbReference type="InterPro" id="IPR003593">
    <property type="entry name" value="AAA+_ATPase"/>
</dbReference>
<dbReference type="SUPFAM" id="SSF90123">
    <property type="entry name" value="ABC transporter transmembrane region"/>
    <property type="match status" value="2"/>
</dbReference>
<sequence length="1285" mass="139921">MAAPQLRRAQGPEARLEGVGDVQIDIADTYVEPQRPALTKTEQLILKRQSDIPDVKVGPRTMIRYATREDHIIMSISGVCAAIGGGIVPLMSVVFGALAQSFQEYSVLSKVERDTFDRNLITKTLYLVYLAIGEYVCISISTFGFLYTGARITQNLREQYLASIMRQNIAFFDTLGTGEVINCITADLNLVQDGISEKVGFTITGLTTFISAFVIGFIMYWKLTLILSGTLFSLLFGLFLTSLVSKKYSVQKIAVNATAAALSDEVFSSIRNAIAFNTQARLGKQYDKLLAGAAKFDFKLGVTISVLLAACMAIVELTYALAFWEGSRLLVNGEINLARLLTTVLAIVLGSFALVNIAANFQAFAIALTAAKKIFSTIDRASPLDSSSEDGLRLDVIEGTIDLQSITHVYPSRPDVCVINDLCLNIPAGKTTAIVGASGSGKSTIVGLIERFYEPIGGKILIDGHDTSQLNLTWMRQQIALVNQEPVLFGTTIYENIRHGLIGTPHESASPEVQERMIIEAAKQSNVHDFIMSLQAGYQTQVGERGVLLSGGQKQRIAISRAIISDPKFLLLDEATSALDTRSEGAVQAALNAVSKGRTTIVIAHRLSTIRDADNIVVMGAGRIIEQGTHDALLNLKSFYYELVQAQEMLPGTFSNNETDFIDARDSDMDLNLDEKSEIAHGQHYPISPGIAQKYSSWSLAKSILAFNRKEWPIMLVGLLFSVLAGGTYPTQSLFFAKSISSLALPPSQFSQLRDEVNFWSWMYFMLAIAAFLSFLLQGLALGYCSAKLTSRVGSRAFRDIMRQDVSFFDREENTVGSLTSTLSTEPTNLSGFGGFTLGAIVSVISTIVSALALSIALSWKLGLVCGATIPLMLSSGFYRYWIMAQLAKRSKKAYAASASYAAEATSAIRTIASLTREKDVLAVYHKSLTEERRKALLPTLKSSNLYAVSQGFPYLVMALGFWYGGHLISRGEIGMFEFYVCYNALIFTIQSAGRVLAFAPELGKAKNAALELMSIFESKPAIDSSCPLGAAPGQVAGKLEFRNVHFHYPNRDGAKVLRGLSFAVNPGQYLALVGASGCGKSTVLALVERFYDPIGGDIYVDDKNISTLNIAQYRRLFALVSQEPTLYQGSIRDNVLLGTDEEDPDSQSLFRACKDADIYDFIMSLPDGFDTAVGSKGTLLSGGQKQRLAIARALIRSPTVLLLDEATSALDSESEKSVQAALENAMRGRTTIAVAHRLSTIQRADLIVVLDQGRLAEVGTHSELLAKRGLYYEMAKIQTLERAT</sequence>
<dbReference type="CDD" id="cd03249">
    <property type="entry name" value="ABC_MTABC3_MDL1_MDL2"/>
    <property type="match status" value="2"/>
</dbReference>
<evidence type="ECO:0000256" key="2">
    <source>
        <dbReference type="ARBA" id="ARBA00007577"/>
    </source>
</evidence>
<dbReference type="CDD" id="cd18578">
    <property type="entry name" value="ABC_6TM_Pgp_ABCB1_D2_like"/>
    <property type="match status" value="1"/>
</dbReference>
<evidence type="ECO:0000256" key="4">
    <source>
        <dbReference type="ARBA" id="ARBA00022741"/>
    </source>
</evidence>
<feature type="transmembrane region" description="Helical" evidence="8">
    <location>
        <begin position="712"/>
        <end position="729"/>
    </location>
</feature>
<dbReference type="PANTHER" id="PTHR43394:SF27">
    <property type="entry name" value="ATP-DEPENDENT TRANSLOCASE ABCB1-LIKE"/>
    <property type="match status" value="1"/>
</dbReference>
<gene>
    <name evidence="11" type="ORF">IFR04_007199</name>
</gene>
<feature type="transmembrane region" description="Helical" evidence="8">
    <location>
        <begin position="944"/>
        <end position="965"/>
    </location>
</feature>
<keyword evidence="7 8" id="KW-0472">Membrane</keyword>
<dbReference type="CDD" id="cd18577">
    <property type="entry name" value="ABC_6TM_Pgp_ABCB1_D1_like"/>
    <property type="match status" value="1"/>
</dbReference>
<organism evidence="11 12">
    <name type="scientific">Cadophora malorum</name>
    <dbReference type="NCBI Taxonomy" id="108018"/>
    <lineage>
        <taxon>Eukaryota</taxon>
        <taxon>Fungi</taxon>
        <taxon>Dikarya</taxon>
        <taxon>Ascomycota</taxon>
        <taxon>Pezizomycotina</taxon>
        <taxon>Leotiomycetes</taxon>
        <taxon>Helotiales</taxon>
        <taxon>Ploettnerulaceae</taxon>
        <taxon>Cadophora</taxon>
    </lineage>
</organism>
<evidence type="ECO:0000259" key="10">
    <source>
        <dbReference type="PROSITE" id="PS50929"/>
    </source>
</evidence>
<reference evidence="11" key="1">
    <citation type="submission" date="2021-02" db="EMBL/GenBank/DDBJ databases">
        <title>Genome sequence Cadophora malorum strain M34.</title>
        <authorList>
            <person name="Stefanovic E."/>
            <person name="Vu D."/>
            <person name="Scully C."/>
            <person name="Dijksterhuis J."/>
            <person name="Roader J."/>
            <person name="Houbraken J."/>
        </authorList>
    </citation>
    <scope>NUCLEOTIDE SEQUENCE</scope>
    <source>
        <strain evidence="11">M34</strain>
    </source>
</reference>
<evidence type="ECO:0000256" key="6">
    <source>
        <dbReference type="ARBA" id="ARBA00022989"/>
    </source>
</evidence>
<comment type="subcellular location">
    <subcellularLocation>
        <location evidence="1">Membrane</location>
        <topology evidence="1">Multi-pass membrane protein</topology>
    </subcellularLocation>
</comment>
<keyword evidence="3 8" id="KW-0812">Transmembrane</keyword>
<feature type="domain" description="ABC transporter" evidence="9">
    <location>
        <begin position="1040"/>
        <end position="1278"/>
    </location>
</feature>
<feature type="transmembrane region" description="Helical" evidence="8">
    <location>
        <begin position="72"/>
        <end position="99"/>
    </location>
</feature>
<dbReference type="Pfam" id="PF00664">
    <property type="entry name" value="ABC_membrane"/>
    <property type="match status" value="2"/>
</dbReference>
<dbReference type="GO" id="GO:0005743">
    <property type="term" value="C:mitochondrial inner membrane"/>
    <property type="evidence" value="ECO:0007669"/>
    <property type="project" value="TreeGrafter"/>
</dbReference>
<dbReference type="InterPro" id="IPR036640">
    <property type="entry name" value="ABC1_TM_sf"/>
</dbReference>
<evidence type="ECO:0000256" key="8">
    <source>
        <dbReference type="SAM" id="Phobius"/>
    </source>
</evidence>
<keyword evidence="6 8" id="KW-1133">Transmembrane helix</keyword>
<name>A0A8H7WB37_9HELO</name>
<dbReference type="Proteomes" id="UP000664132">
    <property type="component" value="Unassembled WGS sequence"/>
</dbReference>
<evidence type="ECO:0000256" key="1">
    <source>
        <dbReference type="ARBA" id="ARBA00004141"/>
    </source>
</evidence>
<feature type="transmembrane region" description="Helical" evidence="8">
    <location>
        <begin position="762"/>
        <end position="785"/>
    </location>
</feature>
<feature type="transmembrane region" description="Helical" evidence="8">
    <location>
        <begin position="225"/>
        <end position="244"/>
    </location>
</feature>
<feature type="transmembrane region" description="Helical" evidence="8">
    <location>
        <begin position="199"/>
        <end position="219"/>
    </location>
</feature>
<dbReference type="GO" id="GO:0005524">
    <property type="term" value="F:ATP binding"/>
    <property type="evidence" value="ECO:0007669"/>
    <property type="project" value="UniProtKB-KW"/>
</dbReference>
<evidence type="ECO:0000256" key="3">
    <source>
        <dbReference type="ARBA" id="ARBA00022692"/>
    </source>
</evidence>
<dbReference type="InterPro" id="IPR011527">
    <property type="entry name" value="ABC1_TM_dom"/>
</dbReference>
<feature type="transmembrane region" description="Helical" evidence="8">
    <location>
        <begin position="833"/>
        <end position="856"/>
    </location>
</feature>
<dbReference type="PANTHER" id="PTHR43394">
    <property type="entry name" value="ATP-DEPENDENT PERMEASE MDL1, MITOCHONDRIAL"/>
    <property type="match status" value="1"/>
</dbReference>
<dbReference type="InterPro" id="IPR003439">
    <property type="entry name" value="ABC_transporter-like_ATP-bd"/>
</dbReference>
<keyword evidence="5" id="KW-0067">ATP-binding</keyword>
<proteinExistence type="inferred from homology"/>
<dbReference type="Pfam" id="PF00005">
    <property type="entry name" value="ABC_tran"/>
    <property type="match status" value="2"/>
</dbReference>
<evidence type="ECO:0000313" key="11">
    <source>
        <dbReference type="EMBL" id="KAG4419699.1"/>
    </source>
</evidence>
<keyword evidence="4" id="KW-0547">Nucleotide-binding</keyword>
<dbReference type="EMBL" id="JAFJYH010000100">
    <property type="protein sequence ID" value="KAG4419699.1"/>
    <property type="molecule type" value="Genomic_DNA"/>
</dbReference>
<keyword evidence="12" id="KW-1185">Reference proteome</keyword>
<feature type="domain" description="ABC transmembrane type-1" evidence="10">
    <location>
        <begin position="76"/>
        <end position="365"/>
    </location>
</feature>
<dbReference type="InterPro" id="IPR017871">
    <property type="entry name" value="ABC_transporter-like_CS"/>
</dbReference>
<accession>A0A8H7WB37</accession>
<dbReference type="SMART" id="SM00382">
    <property type="entry name" value="AAA"/>
    <property type="match status" value="2"/>
</dbReference>
<feature type="domain" description="ABC transmembrane type-1" evidence="10">
    <location>
        <begin position="716"/>
        <end position="1005"/>
    </location>
</feature>
<dbReference type="SUPFAM" id="SSF52540">
    <property type="entry name" value="P-loop containing nucleoside triphosphate hydrolases"/>
    <property type="match status" value="2"/>
</dbReference>
<dbReference type="Gene3D" id="1.20.1560.10">
    <property type="entry name" value="ABC transporter type 1, transmembrane domain"/>
    <property type="match status" value="1"/>
</dbReference>
<evidence type="ECO:0000256" key="7">
    <source>
        <dbReference type="ARBA" id="ARBA00023136"/>
    </source>
</evidence>